<dbReference type="GO" id="GO:0005737">
    <property type="term" value="C:cytoplasm"/>
    <property type="evidence" value="ECO:0007669"/>
    <property type="project" value="UniProtKB-ARBA"/>
</dbReference>
<evidence type="ECO:0000259" key="10">
    <source>
        <dbReference type="PROSITE" id="PS51829"/>
    </source>
</evidence>
<dbReference type="KEGG" id="fcy:FRACYDRAFT_243790"/>
<protein>
    <recommendedName>
        <fullName evidence="5">subtilisin</fullName>
        <ecNumber evidence="5">3.4.21.62</ecNumber>
    </recommendedName>
</protein>
<dbReference type="AlphaFoldDB" id="A0A1E7F2W6"/>
<dbReference type="EC" id="3.4.21.62" evidence="5"/>
<evidence type="ECO:0000256" key="6">
    <source>
        <dbReference type="PIRSR" id="PIRSR615500-1"/>
    </source>
</evidence>
<dbReference type="InterPro" id="IPR022398">
    <property type="entry name" value="Peptidase_S8_His-AS"/>
</dbReference>
<dbReference type="InterPro" id="IPR015500">
    <property type="entry name" value="Peptidase_S8_subtilisin-rel"/>
</dbReference>
<dbReference type="GO" id="GO:0012505">
    <property type="term" value="C:endomembrane system"/>
    <property type="evidence" value="ECO:0007669"/>
    <property type="project" value="UniProtKB-ARBA"/>
</dbReference>
<accession>A0A1E7F2W6</accession>
<dbReference type="SUPFAM" id="SSF52743">
    <property type="entry name" value="Subtilisin-like"/>
    <property type="match status" value="1"/>
</dbReference>
<sequence length="979" mass="106982">MRTIMIGRCCLFLLCLGLANLNPLFVVNAEEPDMDEVLPVASDINEGVDGVVTSDEVGTVEPTPLVCESFHYDCYNCISKGCYWCTYDSLCFSTPEFISEKSAKYDALYPNKEYSCKTEEEFTQETCTAPDNFFSDPMYGGQNWIFEMIKVKPVWQRGYFGNGVRVRVNDEGIESSHPEFAGRIDVSASCDEDVGGVDPIQPGAKHGTVVASLVGATGNNDVCGVGIAPQVTLSSCHSEGSIMTFPELLTYKLDQMDISQNSWAIEGCGKLSELDPERSLQDSGVQTVVPTLTTECPFVYKPFDGYLLFPCDICTLFQNTVDIDNDIEIGLLGEDCVNSVVKHCDFYYTKEEKTCVEYLDLILEINYPNSGGECKFKNIKEAGREALSRGVTEGRDGKGIIYVFAAGNENSDGDDTNFQSYGASTRFTIPVASVGSSTPGASVFIAGPGGDPHESHTTVIAAVSGGKCSDAGDGTSYAAPVVSGVVALMLEANPDLGWRDVQDILARSAQLVNDPNDPTFAINSADLSHSNKYGFGIVNADLAVNMSVTHTNLGPERMLLGQGSGDLPIFDHSEGKISVANVTIDSGLPFVTENVVIYLRLNHTSRGHLQIKLKSPGGMVSVLTPGFRPEDQTDEWMKLTTVRHRGENPNGEWSIQIFDTVQGDVNSCSGKSQWQWQLTDDFSNNTVDEVLHCEFNLDFLLRRFCTDGQIDRENGYYGLLCNDGINEACELLDKFETDSYDGLKVTDACCICGGGAPPSSFPDYLFEWKVEVYGSNNFTDFFSVDRDNVEFGRGGLRGRNDELRMQADELESFTDGGPLSEVFDGGPLTEVQLCKSISDTICQLPYMAGLCDAITRTGLNETLSDLAISEWTIFAPTNDAFESDPNVSLREGDDLSDVLLYHFVLGRKLFKTDLYCNATITMSNDDDSVTICEDDAPLYQKGLGNQDDKLPMIIESDIEICNGGIIHLVDNLLMLPPKA</sequence>
<dbReference type="InterPro" id="IPR008979">
    <property type="entry name" value="Galactose-bd-like_sf"/>
</dbReference>
<dbReference type="SUPFAM" id="SSF49785">
    <property type="entry name" value="Galactose-binding domain-like"/>
    <property type="match status" value="1"/>
</dbReference>
<feature type="active site" description="Charge relay system" evidence="6 7">
    <location>
        <position position="170"/>
    </location>
</feature>
<dbReference type="Gene3D" id="2.30.180.10">
    <property type="entry name" value="FAS1 domain"/>
    <property type="match status" value="1"/>
</dbReference>
<dbReference type="InterPro" id="IPR000209">
    <property type="entry name" value="Peptidase_S8/S53_dom"/>
</dbReference>
<dbReference type="InterPro" id="IPR023828">
    <property type="entry name" value="Peptidase_S8_Ser-AS"/>
</dbReference>
<comment type="catalytic activity">
    <reaction evidence="4">
        <text>Hydrolysis of proteins with broad specificity for peptide bonds, and a preference for a large uncharged residue in P1. Hydrolyzes peptide amides.</text>
        <dbReference type="EC" id="3.4.21.62"/>
    </reaction>
</comment>
<evidence type="ECO:0000256" key="2">
    <source>
        <dbReference type="ARBA" id="ARBA00022801"/>
    </source>
</evidence>
<dbReference type="InterPro" id="IPR036378">
    <property type="entry name" value="FAS1_dom_sf"/>
</dbReference>
<gene>
    <name evidence="11" type="ORF">FRACYDRAFT_243790</name>
</gene>
<dbReference type="PROSITE" id="PS51829">
    <property type="entry name" value="P_HOMO_B"/>
    <property type="match status" value="1"/>
</dbReference>
<proteinExistence type="inferred from homology"/>
<keyword evidence="8" id="KW-0732">Signal</keyword>
<evidence type="ECO:0000256" key="7">
    <source>
        <dbReference type="PROSITE-ProRule" id="PRU01240"/>
    </source>
</evidence>
<reference evidence="11 12" key="1">
    <citation type="submission" date="2016-09" db="EMBL/GenBank/DDBJ databases">
        <title>Extensive genetic diversity and differential bi-allelic expression allows diatom success in the polar Southern Ocean.</title>
        <authorList>
            <consortium name="DOE Joint Genome Institute"/>
            <person name="Mock T."/>
            <person name="Otillar R.P."/>
            <person name="Strauss J."/>
            <person name="Dupont C."/>
            <person name="Frickenhaus S."/>
            <person name="Maumus F."/>
            <person name="Mcmullan M."/>
            <person name="Sanges R."/>
            <person name="Schmutz J."/>
            <person name="Toseland A."/>
            <person name="Valas R."/>
            <person name="Veluchamy A."/>
            <person name="Ward B.J."/>
            <person name="Allen A."/>
            <person name="Barry K."/>
            <person name="Falciatore A."/>
            <person name="Ferrante M."/>
            <person name="Fortunato A.E."/>
            <person name="Gloeckner G."/>
            <person name="Gruber A."/>
            <person name="Hipkin R."/>
            <person name="Janech M."/>
            <person name="Kroth P."/>
            <person name="Leese F."/>
            <person name="Lindquist E."/>
            <person name="Lyon B.R."/>
            <person name="Martin J."/>
            <person name="Mayer C."/>
            <person name="Parker M."/>
            <person name="Quesneville H."/>
            <person name="Raymond J."/>
            <person name="Uhlig C."/>
            <person name="Valentin K.U."/>
            <person name="Worden A.Z."/>
            <person name="Armbrust E.V."/>
            <person name="Bowler C."/>
            <person name="Green B."/>
            <person name="Moulton V."/>
            <person name="Van Oosterhout C."/>
            <person name="Grigoriev I."/>
        </authorList>
    </citation>
    <scope>NUCLEOTIDE SEQUENCE [LARGE SCALE GENOMIC DNA]</scope>
    <source>
        <strain evidence="11 12">CCMP1102</strain>
    </source>
</reference>
<dbReference type="SUPFAM" id="SSF82153">
    <property type="entry name" value="FAS1 domain"/>
    <property type="match status" value="1"/>
</dbReference>
<dbReference type="PROSITE" id="PS50213">
    <property type="entry name" value="FAS1"/>
    <property type="match status" value="1"/>
</dbReference>
<feature type="signal peptide" evidence="8">
    <location>
        <begin position="1"/>
        <end position="29"/>
    </location>
</feature>
<feature type="active site" description="Charge relay system" evidence="6 7">
    <location>
        <position position="476"/>
    </location>
</feature>
<evidence type="ECO:0000256" key="3">
    <source>
        <dbReference type="ARBA" id="ARBA00022825"/>
    </source>
</evidence>
<dbReference type="EMBL" id="KV784364">
    <property type="protein sequence ID" value="OEU12538.1"/>
    <property type="molecule type" value="Genomic_DNA"/>
</dbReference>
<evidence type="ECO:0000313" key="12">
    <source>
        <dbReference type="Proteomes" id="UP000095751"/>
    </source>
</evidence>
<keyword evidence="12" id="KW-1185">Reference proteome</keyword>
<dbReference type="PROSITE" id="PS00138">
    <property type="entry name" value="SUBTILASE_SER"/>
    <property type="match status" value="1"/>
</dbReference>
<dbReference type="InterPro" id="IPR000782">
    <property type="entry name" value="FAS1_domain"/>
</dbReference>
<feature type="active site" description="Charge relay system" evidence="6 7">
    <location>
        <position position="206"/>
    </location>
</feature>
<keyword evidence="2 7" id="KW-0378">Hydrolase</keyword>
<dbReference type="Proteomes" id="UP000095751">
    <property type="component" value="Unassembled WGS sequence"/>
</dbReference>
<dbReference type="PROSITE" id="PS51892">
    <property type="entry name" value="SUBTILASE"/>
    <property type="match status" value="1"/>
</dbReference>
<name>A0A1E7F2W6_9STRA</name>
<dbReference type="GO" id="GO:0004252">
    <property type="term" value="F:serine-type endopeptidase activity"/>
    <property type="evidence" value="ECO:0007669"/>
    <property type="project" value="UniProtKB-UniRule"/>
</dbReference>
<dbReference type="Gene3D" id="3.40.50.200">
    <property type="entry name" value="Peptidase S8/S53 domain"/>
    <property type="match status" value="2"/>
</dbReference>
<evidence type="ECO:0000313" key="11">
    <source>
        <dbReference type="EMBL" id="OEU12538.1"/>
    </source>
</evidence>
<evidence type="ECO:0000256" key="4">
    <source>
        <dbReference type="ARBA" id="ARBA00023529"/>
    </source>
</evidence>
<dbReference type="Pfam" id="PF02469">
    <property type="entry name" value="Fasciclin"/>
    <property type="match status" value="1"/>
</dbReference>
<dbReference type="InParanoid" id="A0A1E7F2W6"/>
<dbReference type="Pfam" id="PF00082">
    <property type="entry name" value="Peptidase_S8"/>
    <property type="match status" value="2"/>
</dbReference>
<keyword evidence="3 7" id="KW-0720">Serine protease</keyword>
<dbReference type="OrthoDB" id="44525at2759"/>
<dbReference type="Pfam" id="PF01483">
    <property type="entry name" value="P_proprotein"/>
    <property type="match status" value="1"/>
</dbReference>
<feature type="domain" description="FAS1" evidence="9">
    <location>
        <begin position="834"/>
        <end position="973"/>
    </location>
</feature>
<dbReference type="SMART" id="SM00554">
    <property type="entry name" value="FAS1"/>
    <property type="match status" value="1"/>
</dbReference>
<dbReference type="InterPro" id="IPR002884">
    <property type="entry name" value="P_dom"/>
</dbReference>
<feature type="chain" id="PRO_5009192640" description="subtilisin" evidence="8">
    <location>
        <begin position="30"/>
        <end position="979"/>
    </location>
</feature>
<dbReference type="Gene3D" id="2.60.120.260">
    <property type="entry name" value="Galactose-binding domain-like"/>
    <property type="match status" value="1"/>
</dbReference>
<feature type="domain" description="P/Homo B" evidence="10">
    <location>
        <begin position="553"/>
        <end position="689"/>
    </location>
</feature>
<organism evidence="11 12">
    <name type="scientific">Fragilariopsis cylindrus CCMP1102</name>
    <dbReference type="NCBI Taxonomy" id="635003"/>
    <lineage>
        <taxon>Eukaryota</taxon>
        <taxon>Sar</taxon>
        <taxon>Stramenopiles</taxon>
        <taxon>Ochrophyta</taxon>
        <taxon>Bacillariophyta</taxon>
        <taxon>Bacillariophyceae</taxon>
        <taxon>Bacillariophycidae</taxon>
        <taxon>Bacillariales</taxon>
        <taxon>Bacillariaceae</taxon>
        <taxon>Fragilariopsis</taxon>
    </lineage>
</organism>
<evidence type="ECO:0000256" key="8">
    <source>
        <dbReference type="SAM" id="SignalP"/>
    </source>
</evidence>
<comment type="similarity">
    <text evidence="7">Belongs to the peptidase S8 family.</text>
</comment>
<evidence type="ECO:0000256" key="1">
    <source>
        <dbReference type="ARBA" id="ARBA00022670"/>
    </source>
</evidence>
<evidence type="ECO:0000256" key="5">
    <source>
        <dbReference type="ARBA" id="ARBA00023619"/>
    </source>
</evidence>
<dbReference type="PRINTS" id="PR00723">
    <property type="entry name" value="SUBTILISIN"/>
</dbReference>
<evidence type="ECO:0000259" key="9">
    <source>
        <dbReference type="PROSITE" id="PS50213"/>
    </source>
</evidence>
<dbReference type="PANTHER" id="PTHR42884">
    <property type="entry name" value="PROPROTEIN CONVERTASE SUBTILISIN/KEXIN-RELATED"/>
    <property type="match status" value="1"/>
</dbReference>
<dbReference type="GO" id="GO:0016485">
    <property type="term" value="P:protein processing"/>
    <property type="evidence" value="ECO:0007669"/>
    <property type="project" value="TreeGrafter"/>
</dbReference>
<dbReference type="GO" id="GO:0016020">
    <property type="term" value="C:membrane"/>
    <property type="evidence" value="ECO:0007669"/>
    <property type="project" value="TreeGrafter"/>
</dbReference>
<keyword evidence="1 7" id="KW-0645">Protease</keyword>
<dbReference type="PROSITE" id="PS00137">
    <property type="entry name" value="SUBTILASE_HIS"/>
    <property type="match status" value="1"/>
</dbReference>
<dbReference type="InterPro" id="IPR036852">
    <property type="entry name" value="Peptidase_S8/S53_dom_sf"/>
</dbReference>
<dbReference type="PANTHER" id="PTHR42884:SF14">
    <property type="entry name" value="NEUROENDOCRINE CONVERTASE 1"/>
    <property type="match status" value="1"/>
</dbReference>